<feature type="region of interest" description="Disordered" evidence="1">
    <location>
        <begin position="2605"/>
        <end position="2624"/>
    </location>
</feature>
<feature type="compositionally biased region" description="Polar residues" evidence="1">
    <location>
        <begin position="2209"/>
        <end position="2221"/>
    </location>
</feature>
<feature type="compositionally biased region" description="Basic and acidic residues" evidence="1">
    <location>
        <begin position="2909"/>
        <end position="2926"/>
    </location>
</feature>
<name>A0A9R0I4K5_SPIOL</name>
<feature type="compositionally biased region" description="Polar residues" evidence="1">
    <location>
        <begin position="1126"/>
        <end position="1140"/>
    </location>
</feature>
<feature type="compositionally biased region" description="Basic and acidic residues" evidence="1">
    <location>
        <begin position="2049"/>
        <end position="2062"/>
    </location>
</feature>
<feature type="compositionally biased region" description="Acidic residues" evidence="1">
    <location>
        <begin position="1229"/>
        <end position="1239"/>
    </location>
</feature>
<feature type="compositionally biased region" description="Basic and acidic residues" evidence="1">
    <location>
        <begin position="988"/>
        <end position="1017"/>
    </location>
</feature>
<feature type="compositionally biased region" description="Basic and acidic residues" evidence="1">
    <location>
        <begin position="2881"/>
        <end position="2899"/>
    </location>
</feature>
<feature type="compositionally biased region" description="Basic and acidic residues" evidence="1">
    <location>
        <begin position="1177"/>
        <end position="1197"/>
    </location>
</feature>
<feature type="compositionally biased region" description="Polar residues" evidence="1">
    <location>
        <begin position="2869"/>
        <end position="2880"/>
    </location>
</feature>
<sequence>MTSEAYTPESLIVQARDEDDIDKQNRQCIIGIKKHQKEHTDFEDVQQTQYEPKRDTNDDEQRKNNFNVGNENSEHTDDECFLYSPSIEEVAHDDMIRQSKDFPEGSDVTKITISEPDYQLQDSKKVATAEEADEQPTKRAGIDAEKKETSDNVISADQALESGQHNEEEVSNIKEDNNADTKHLNNLNLLEKKTVELPVCVLDQQLEGFKIDAKSEDFEKESTAAVMEPGIDAEKKETSDSVISANQALERGQHNEEEVSNIEKDNNADTKHLNNLNSLEKKTVELPVCVLDQQLEGFKIDAKSEDLEKESTAAVMEPAMAKKDEEEKTESSGLTDISMSHTSSSPIDSNKESISGTVEDIKEVGLSSWESIDAVEGKNGLHEAGKDYNLEEASKSFFEKEFEDMTRSSTSLKDKIETEDKNIESNTESQGNEMGADEGDQNVKDTISSKADSEIIVKGPIEGAVENPEEFIVKETTWRKERENLDETFTMISENIEAVETMEEITNSKQGEAELGMAYSEDQRNENNKVGAGNCDTVRIPQDNTTDFGESIISLNEYDLHLGHNTVAIRRGDEKQDVCTKIQPQEQEKQDIEVSKVENFHNEQASGLSKNEGFTSLEGNSGEVTKRKGVGCTTSITIEEKMSEFVEPDPEKRQKIESEEELTEAETTSESNLQESRTTSDAKEEAIRKDDFATVSISPQTPAERIKQLIFEVIEANISSEDIGQDDYKSKNPSTEKGKTDTTLPKEEHADDISKNMRDSVARNMVGCFWDELQNQISEESISGKGETNQELVEISPSQNEVSKIYTDSVPVFEVEATTDRQQENPKDEDLYNIINGVSAEQGINAENTEVNEKTHEHIASNEIQETETDASEDIVNQSSEESDSCNGKEGQEIPETYTSVIELEDLVPMNDECTRINNEEIEVREVQREAAIDTQQSSGETKDPYNITSGVLNVVENEDQEINTESDNIEELQDKKPHKQTGCNHDQSPEEVKNEENQRSEESKFSNGKQDQEKAKASTPIIEAKIPISSRDECTSISSEEVQVSEIGEEAAIDKQPCPSETRNLHEVEVELLLENENSKSILEGVNQDIKTQSGITQEKKDEKENEETCSNEIHETETDANEEIVNQSTKESDSSSGKEGQEIPETYTSVIEVEDLVPRNDECIRINNEKIEVSEVEKEAAIGKQQSRGETKDSYKTTSNVSKHMVEIEQKNENSIDVMENGDQEINAESDNIEELQDEKPHKQTGCNQNHNPEVVKNEENQSSEESNFCNGKQDKEKAKASTQITEAKIKISSKDECTNICSEEVQESEIGEEAAIDKQPCTLETSSLHEVKVELLLENENSKSILEGVNQDIKTQTGSIEKEEDEKENEETCSNEIYEAETVNNEEIVNQISKDSNSCTGTRDEEIAQASTPTLEAKILVLSYNECNMIASKEIQVREAQTMQECTEENPNKIQSGISSCEVTGVEIVQENVNYMNEMKDVSKDINNAESESIEVQIHEETGSNYIHKREEVNNEEVVSQRSEQREYCTGKEDQEISHAFTPLRKDECNRILSEEIQASDVEEEAAIDQQQCMSETETPNKTKTDAYLHEEKGVEVLLEKENHTNILQDLNQDINAHSGSIEVQNDKTNELSCLNEIHETKTFNNTNFVKQSSFESGSCSEKEDKDISLETKPHLEAKDLDPRNDECIRISIAETQYSETEGKAAIEEQDCSTENEHTYKGIEGVPTDKLVIVEIVQESPNSMNIAEVIDQNINADTDSIEVQQNDNTYDQTGSKGIHETEAANNAEIVNQSTTKRNSYSGKEEKHFARASTPLLEAENPVQSNEEISTTSEETGVSEEMGKAETKKQQCSTENENSNNTSGLYSNEFMKVEIVQEIEDSMNIVEGVNQDINAKSNNIKVLQEENTHEQTCSNNIHEAEEANNKETMNKITDEKYSCCGKQNQDTGDASTPLIEAEDLVQNKDERPKACCQKIQAIAVDEAAIDIIHCSLETEDANNTREGVYSNKVIGVMTLLENQNYKIIGEDEKQDMSAQLGCIEVQKDEKTNEKNSLKEIHESEAVNNEEIVSQSFKENDSSSGKQDQEIAPNSTLLFEIEDQISSNDENTRITSEEIQVSEDEKEAAIVERQFSAHNEDPKKIEKGVSSIETRGVEISQDNGNVINIVEDVDQDVNVEAQRDAKAHKETSLYENHDRKVVNHEDIVNQSSEYQGSPDASSPAEQEIRNKDECTKITREEIQVSEVEDEVAFEKQQPNTGTKDENKITNDVSPSEVKRVQINHENKCSLNIKQYMDQEINAESENTRMQKEEEIHGQIGSHQIHKTEEIDNEEIVTQNSYGKQDQEIVEASILRIEDENLVVHKNECLGISSEEIQVTAAEEEAADPDMTENGISSYEIREVEVVPRSENSMIIVENNQQDIIDAQKDEKTHEQNGFNEIHETQAVNNEEFLNECSEESDYCNRKQYQEIAKASSPFIEAKNPASSKDECTGISSGKVQEVEEEPAIDKQQCSSENKDPNEMKNGVSCMVKRLEILPENENNMNIMEDEFQGSFQDINVQPYTTEVQKDEKVHEKTCKAVNYMEIENQSSNKGDPFSDKQDEGIAEASTPGIEAQNPIPSKDERTGISSEDFHVSQLEEEETIKKQLRISQSEDPKNIKNDVSSYENLEQAATMEVLTWCSELIELREANSNGNNAINRNVEDHNAKSTGNIIGNGFRETETEEIFEDKGTTKKANDTDQVKSTHTLYPEDERNVYDTQFQEGNETPELSKSYKVEESLSFTQNKTMYQEIQADNFRDRTSDQHTLVGTSGEYGSAENFDPGQSAKMSNDHSKLIEFNKAAGFESEQHKHENEGPEDMNSLGKEVLLKNDPTLSQQNLQENASLDKEDKTVMREEQEKITELSDSSADDGTDVKATREGSPEHKDAKEFSQIQNIREFDIPHIQEHEQDLQDNCDKLPASSQFRGSCSNVLKEEGIGNKRQLHTDTDSDTDTDTDSKEEPQEHNQIEACAQKGITIINPKRNGVSSQPPNDPVKGSIKRAEPYNISSIASDGYSELKDEILNITQTHSITPDKTNKQQEIILHKETNKIEKVAAEKPQSDEENDEESESKLSLIPQGLREIDPKATQKKSQNILSGVGSKVKHSISKVKKAITCSSSQFTPEDVIIKLNKNKKSSNQA</sequence>
<feature type="compositionally biased region" description="Low complexity" evidence="1">
    <location>
        <begin position="1855"/>
        <end position="1865"/>
    </location>
</feature>
<feature type="region of interest" description="Disordered" evidence="1">
    <location>
        <begin position="1763"/>
        <end position="1866"/>
    </location>
</feature>
<reference evidence="2" key="1">
    <citation type="journal article" date="2021" name="Nat. Commun.">
        <title>Genomic analyses provide insights into spinach domestication and the genetic basis of agronomic traits.</title>
        <authorList>
            <person name="Cai X."/>
            <person name="Sun X."/>
            <person name="Xu C."/>
            <person name="Sun H."/>
            <person name="Wang X."/>
            <person name="Ge C."/>
            <person name="Zhang Z."/>
            <person name="Wang Q."/>
            <person name="Fei Z."/>
            <person name="Jiao C."/>
            <person name="Wang Q."/>
        </authorList>
    </citation>
    <scope>NUCLEOTIDE SEQUENCE [LARGE SCALE GENOMIC DNA]</scope>
    <source>
        <strain evidence="2">cv. Varoflay</strain>
    </source>
</reference>
<feature type="compositionally biased region" description="Basic and acidic residues" evidence="1">
    <location>
        <begin position="401"/>
        <end position="423"/>
    </location>
</feature>
<evidence type="ECO:0000313" key="3">
    <source>
        <dbReference type="RefSeq" id="XP_021842556.1"/>
    </source>
</evidence>
<feature type="region of interest" description="Disordered" evidence="1">
    <location>
        <begin position="642"/>
        <end position="685"/>
    </location>
</feature>
<feature type="region of interest" description="Disordered" evidence="1">
    <location>
        <begin position="919"/>
        <end position="1025"/>
    </location>
</feature>
<feature type="region of interest" description="Disordered" evidence="1">
    <location>
        <begin position="1177"/>
        <end position="1205"/>
    </location>
</feature>
<protein>
    <submittedName>
        <fullName evidence="3">Uncharacterized protein isoform X1</fullName>
    </submittedName>
</protein>
<feature type="region of interest" description="Disordered" evidence="1">
    <location>
        <begin position="2049"/>
        <end position="2089"/>
    </location>
</feature>
<feature type="region of interest" description="Disordered" evidence="1">
    <location>
        <begin position="251"/>
        <end position="271"/>
    </location>
</feature>
<feature type="compositionally biased region" description="Basic and acidic residues" evidence="1">
    <location>
        <begin position="2992"/>
        <end position="3003"/>
    </location>
</feature>
<feature type="compositionally biased region" description="Basic and acidic residues" evidence="1">
    <location>
        <begin position="164"/>
        <end position="179"/>
    </location>
</feature>
<feature type="compositionally biased region" description="Polar residues" evidence="1">
    <location>
        <begin position="2957"/>
        <end position="2967"/>
    </location>
</feature>
<feature type="compositionally biased region" description="Basic and acidic residues" evidence="1">
    <location>
        <begin position="2223"/>
        <end position="2239"/>
    </location>
</feature>
<feature type="compositionally biased region" description="Basic and acidic residues" evidence="1">
    <location>
        <begin position="320"/>
        <end position="330"/>
    </location>
</feature>
<feature type="region of interest" description="Disordered" evidence="1">
    <location>
        <begin position="2209"/>
        <end position="2270"/>
    </location>
</feature>
<dbReference type="Proteomes" id="UP000813463">
    <property type="component" value="Chromosome 4"/>
</dbReference>
<evidence type="ECO:0000256" key="1">
    <source>
        <dbReference type="SAM" id="MobiDB-lite"/>
    </source>
</evidence>
<feature type="region of interest" description="Disordered" evidence="1">
    <location>
        <begin position="307"/>
        <end position="356"/>
    </location>
</feature>
<feature type="region of interest" description="Disordered" evidence="1">
    <location>
        <begin position="1091"/>
        <end position="1151"/>
    </location>
</feature>
<feature type="region of interest" description="Disordered" evidence="1">
    <location>
        <begin position="723"/>
        <end position="749"/>
    </location>
</feature>
<feature type="compositionally biased region" description="Basic and acidic residues" evidence="1">
    <location>
        <begin position="135"/>
        <end position="150"/>
    </location>
</feature>
<feature type="region of interest" description="Disordered" evidence="1">
    <location>
        <begin position="3083"/>
        <end position="3140"/>
    </location>
</feature>
<feature type="region of interest" description="Disordered" evidence="1">
    <location>
        <begin position="2939"/>
        <end position="3036"/>
    </location>
</feature>
<feature type="region of interest" description="Disordered" evidence="1">
    <location>
        <begin position="2478"/>
        <end position="2521"/>
    </location>
</feature>
<feature type="compositionally biased region" description="Polar residues" evidence="1">
    <location>
        <begin position="1791"/>
        <end position="1804"/>
    </location>
</feature>
<feature type="compositionally biased region" description="Basic and acidic residues" evidence="1">
    <location>
        <begin position="51"/>
        <end position="63"/>
    </location>
</feature>
<dbReference type="KEGG" id="soe:110782668"/>
<reference evidence="3" key="2">
    <citation type="submission" date="2025-08" db="UniProtKB">
        <authorList>
            <consortium name="RefSeq"/>
        </authorList>
    </citation>
    <scope>IDENTIFICATION</scope>
    <source>
        <tissue evidence="3">Leaf</tissue>
    </source>
</reference>
<feature type="compositionally biased region" description="Basic and acidic residues" evidence="1">
    <location>
        <begin position="726"/>
        <end position="749"/>
    </location>
</feature>
<feature type="compositionally biased region" description="Basic and acidic residues" evidence="1">
    <location>
        <begin position="2969"/>
        <end position="2984"/>
    </location>
</feature>
<feature type="compositionally biased region" description="Polar residues" evidence="1">
    <location>
        <begin position="1763"/>
        <end position="1778"/>
    </location>
</feature>
<feature type="region of interest" description="Disordered" evidence="1">
    <location>
        <begin position="1229"/>
        <end position="1286"/>
    </location>
</feature>
<feature type="region of interest" description="Disordered" evidence="1">
    <location>
        <begin position="603"/>
        <end position="622"/>
    </location>
</feature>
<feature type="region of interest" description="Disordered" evidence="1">
    <location>
        <begin position="857"/>
        <end position="896"/>
    </location>
</feature>
<feature type="region of interest" description="Disordered" evidence="1">
    <location>
        <begin position="401"/>
        <end position="451"/>
    </location>
</feature>
<dbReference type="OrthoDB" id="1751942at2759"/>
<feature type="compositionally biased region" description="Basic and acidic residues" evidence="1">
    <location>
        <begin position="919"/>
        <end position="932"/>
    </location>
</feature>
<proteinExistence type="predicted"/>
<gene>
    <name evidence="3" type="primary">LOC110782668</name>
</gene>
<feature type="region of interest" description="Disordered" evidence="1">
    <location>
        <begin position="33"/>
        <end position="79"/>
    </location>
</feature>
<feature type="compositionally biased region" description="Basic and acidic residues" evidence="1">
    <location>
        <begin position="2939"/>
        <end position="2953"/>
    </location>
</feature>
<dbReference type="RefSeq" id="XP_021842556.1">
    <property type="nucleotide sequence ID" value="XM_021986864.2"/>
</dbReference>
<evidence type="ECO:0000313" key="2">
    <source>
        <dbReference type="Proteomes" id="UP000813463"/>
    </source>
</evidence>
<feature type="compositionally biased region" description="Basic and acidic residues" evidence="1">
    <location>
        <begin position="642"/>
        <end position="657"/>
    </location>
</feature>
<feature type="compositionally biased region" description="Basic and acidic residues" evidence="1">
    <location>
        <begin position="3083"/>
        <end position="3097"/>
    </location>
</feature>
<organism evidence="2 3">
    <name type="scientific">Spinacia oleracea</name>
    <name type="common">Spinach</name>
    <dbReference type="NCBI Taxonomy" id="3562"/>
    <lineage>
        <taxon>Eukaryota</taxon>
        <taxon>Viridiplantae</taxon>
        <taxon>Streptophyta</taxon>
        <taxon>Embryophyta</taxon>
        <taxon>Tracheophyta</taxon>
        <taxon>Spermatophyta</taxon>
        <taxon>Magnoliopsida</taxon>
        <taxon>eudicotyledons</taxon>
        <taxon>Gunneridae</taxon>
        <taxon>Pentapetalae</taxon>
        <taxon>Caryophyllales</taxon>
        <taxon>Chenopodiaceae</taxon>
        <taxon>Chenopodioideae</taxon>
        <taxon>Anserineae</taxon>
        <taxon>Spinacia</taxon>
    </lineage>
</organism>
<dbReference type="GeneID" id="110782668"/>
<feature type="compositionally biased region" description="Low complexity" evidence="1">
    <location>
        <begin position="1829"/>
        <end position="1842"/>
    </location>
</feature>
<feature type="compositionally biased region" description="Polar residues" evidence="1">
    <location>
        <begin position="331"/>
        <end position="356"/>
    </location>
</feature>
<accession>A0A9R0I4K5</accession>
<feature type="region of interest" description="Disordered" evidence="1">
    <location>
        <begin position="2802"/>
        <end position="2927"/>
    </location>
</feature>
<feature type="compositionally biased region" description="Acidic residues" evidence="1">
    <location>
        <begin position="957"/>
        <end position="972"/>
    </location>
</feature>
<keyword evidence="2" id="KW-1185">Reference proteome</keyword>
<feature type="region of interest" description="Disordered" evidence="1">
    <location>
        <begin position="114"/>
        <end position="179"/>
    </location>
</feature>
<feature type="compositionally biased region" description="Polar residues" evidence="1">
    <location>
        <begin position="2068"/>
        <end position="2089"/>
    </location>
</feature>